<proteinExistence type="predicted"/>
<dbReference type="Pfam" id="PF13563">
    <property type="entry name" value="2_5_RNA_ligase2"/>
    <property type="match status" value="1"/>
</dbReference>
<comment type="caution">
    <text evidence="1">The sequence shown here is derived from an EMBL/GenBank/DDBJ whole genome shotgun (WGS) entry which is preliminary data.</text>
</comment>
<protein>
    <submittedName>
        <fullName evidence="1">2'-5' RNA ligase</fullName>
    </submittedName>
</protein>
<dbReference type="Gene3D" id="3.90.1140.10">
    <property type="entry name" value="Cyclic phosphodiesterase"/>
    <property type="match status" value="1"/>
</dbReference>
<keyword evidence="2" id="KW-1185">Reference proteome</keyword>
<gene>
    <name evidence="1" type="ORF">DFQ14_10358</name>
</gene>
<name>A0A368VTL9_9ACTN</name>
<sequence>MPHAEQVRNHARWRPGWSAGRTGYAWLLPLGDHPELRELANQYQYALRDLPGFDPVPLEWMHILLQEVGFTDEVPVERTDALLEAGRARLSGASPLELTFHDGVVLPESLALPAAPQAVLTGLRSSLREASADVVTEAALPPEPEETDQHVSLAHPTADGPAAFAAATLSATVVEPVTVRVPSVFLVELTRDHFSNEWKTLDRIELGN</sequence>
<dbReference type="Proteomes" id="UP000253495">
    <property type="component" value="Unassembled WGS sequence"/>
</dbReference>
<dbReference type="AlphaFoldDB" id="A0A368VTL9"/>
<dbReference type="GO" id="GO:0016874">
    <property type="term" value="F:ligase activity"/>
    <property type="evidence" value="ECO:0007669"/>
    <property type="project" value="UniProtKB-KW"/>
</dbReference>
<evidence type="ECO:0000313" key="1">
    <source>
        <dbReference type="EMBL" id="RCW45095.1"/>
    </source>
</evidence>
<dbReference type="OrthoDB" id="4541754at2"/>
<dbReference type="SUPFAM" id="SSF55144">
    <property type="entry name" value="LigT-like"/>
    <property type="match status" value="1"/>
</dbReference>
<dbReference type="RefSeq" id="WP_114452465.1">
    <property type="nucleotide sequence ID" value="NZ_QPJC01000003.1"/>
</dbReference>
<keyword evidence="1" id="KW-0436">Ligase</keyword>
<organism evidence="1 2">
    <name type="scientific">Halopolyspora algeriensis</name>
    <dbReference type="NCBI Taxonomy" id="1500506"/>
    <lineage>
        <taxon>Bacteria</taxon>
        <taxon>Bacillati</taxon>
        <taxon>Actinomycetota</taxon>
        <taxon>Actinomycetes</taxon>
        <taxon>Actinomycetes incertae sedis</taxon>
        <taxon>Halopolyspora</taxon>
    </lineage>
</organism>
<dbReference type="EMBL" id="QPJC01000003">
    <property type="protein sequence ID" value="RCW45095.1"/>
    <property type="molecule type" value="Genomic_DNA"/>
</dbReference>
<evidence type="ECO:0000313" key="2">
    <source>
        <dbReference type="Proteomes" id="UP000253495"/>
    </source>
</evidence>
<dbReference type="InterPro" id="IPR009097">
    <property type="entry name" value="Cyclic_Pdiesterase"/>
</dbReference>
<reference evidence="1 2" key="1">
    <citation type="submission" date="2018-07" db="EMBL/GenBank/DDBJ databases">
        <title>Genomic Encyclopedia of Type Strains, Phase III (KMG-III): the genomes of soil and plant-associated and newly described type strains.</title>
        <authorList>
            <person name="Whitman W."/>
        </authorList>
    </citation>
    <scope>NUCLEOTIDE SEQUENCE [LARGE SCALE GENOMIC DNA]</scope>
    <source>
        <strain evidence="1 2">CECT 8575</strain>
    </source>
</reference>
<accession>A0A368VTL9</accession>